<protein>
    <submittedName>
        <fullName evidence="1">Uncharacterized protein</fullName>
    </submittedName>
</protein>
<reference evidence="1 2" key="2">
    <citation type="submission" date="2020-03" db="EMBL/GenBank/DDBJ databases">
        <authorList>
            <person name="Ichikawa N."/>
            <person name="Kimura A."/>
            <person name="Kitahashi Y."/>
            <person name="Uohara A."/>
        </authorList>
    </citation>
    <scope>NUCLEOTIDE SEQUENCE [LARGE SCALE GENOMIC DNA]</scope>
    <source>
        <strain evidence="1 2">NBRC 108638</strain>
    </source>
</reference>
<proteinExistence type="predicted"/>
<evidence type="ECO:0000313" key="2">
    <source>
        <dbReference type="Proteomes" id="UP000482960"/>
    </source>
</evidence>
<sequence>MASRPWSDEDLLEVLKDALAAARAVPRGFVEAGKAAYAWRTIDAELAHLLYDSANHGTAPLLRAEDATLRALRYASAGLTIELELTPDALLGQILPAQPGSVGVFVAAEEVAAAHIDELGFFAVRPVPPGPFRLLVRAASGASGLTGWVTP</sequence>
<accession>A0A6V8L6X8</accession>
<dbReference type="EMBL" id="BLPG01000001">
    <property type="protein sequence ID" value="GFJ88405.1"/>
    <property type="molecule type" value="Genomic_DNA"/>
</dbReference>
<reference evidence="1 2" key="1">
    <citation type="submission" date="2020-03" db="EMBL/GenBank/DDBJ databases">
        <title>Whole genome shotgun sequence of Phytohabitans rumicis NBRC 108638.</title>
        <authorList>
            <person name="Komaki H."/>
            <person name="Tamura T."/>
        </authorList>
    </citation>
    <scope>NUCLEOTIDE SEQUENCE [LARGE SCALE GENOMIC DNA]</scope>
    <source>
        <strain evidence="1 2">NBRC 108638</strain>
    </source>
</reference>
<dbReference type="AlphaFoldDB" id="A0A6V8L6X8"/>
<dbReference type="RefSeq" id="WP_173075713.1">
    <property type="nucleotide sequence ID" value="NZ_BAABJB010000027.1"/>
</dbReference>
<gene>
    <name evidence="1" type="ORF">Prum_020470</name>
</gene>
<organism evidence="1 2">
    <name type="scientific">Phytohabitans rumicis</name>
    <dbReference type="NCBI Taxonomy" id="1076125"/>
    <lineage>
        <taxon>Bacteria</taxon>
        <taxon>Bacillati</taxon>
        <taxon>Actinomycetota</taxon>
        <taxon>Actinomycetes</taxon>
        <taxon>Micromonosporales</taxon>
        <taxon>Micromonosporaceae</taxon>
    </lineage>
</organism>
<name>A0A6V8L6X8_9ACTN</name>
<dbReference type="Proteomes" id="UP000482960">
    <property type="component" value="Unassembled WGS sequence"/>
</dbReference>
<comment type="caution">
    <text evidence="1">The sequence shown here is derived from an EMBL/GenBank/DDBJ whole genome shotgun (WGS) entry which is preliminary data.</text>
</comment>
<evidence type="ECO:0000313" key="1">
    <source>
        <dbReference type="EMBL" id="GFJ88405.1"/>
    </source>
</evidence>
<keyword evidence="2" id="KW-1185">Reference proteome</keyword>